<reference evidence="8" key="1">
    <citation type="submission" date="2017-02" db="UniProtKB">
        <authorList>
            <consortium name="WormBaseParasite"/>
        </authorList>
    </citation>
    <scope>IDENTIFICATION</scope>
</reference>
<dbReference type="Proteomes" id="UP000050640">
    <property type="component" value="Unplaced"/>
</dbReference>
<keyword evidence="7" id="KW-1185">Reference proteome</keyword>
<evidence type="ECO:0000256" key="3">
    <source>
        <dbReference type="PROSITE-ProRule" id="PRU00108"/>
    </source>
</evidence>
<dbReference type="Gene3D" id="1.10.10.60">
    <property type="entry name" value="Homeodomain-like"/>
    <property type="match status" value="1"/>
</dbReference>
<dbReference type="PROSITE" id="PS50071">
    <property type="entry name" value="HOMEOBOX_2"/>
    <property type="match status" value="1"/>
</dbReference>
<dbReference type="InterPro" id="IPR009057">
    <property type="entry name" value="Homeodomain-like_sf"/>
</dbReference>
<dbReference type="STRING" id="1147741.A0A0R3RQH0"/>
<keyword evidence="3 4" id="KW-0238">DNA-binding</keyword>
<dbReference type="InterPro" id="IPR001356">
    <property type="entry name" value="HD"/>
</dbReference>
<feature type="compositionally biased region" description="Basic and acidic residues" evidence="5">
    <location>
        <begin position="91"/>
        <end position="100"/>
    </location>
</feature>
<feature type="compositionally biased region" description="Polar residues" evidence="5">
    <location>
        <begin position="1"/>
        <end position="12"/>
    </location>
</feature>
<evidence type="ECO:0000256" key="4">
    <source>
        <dbReference type="RuleBase" id="RU000682"/>
    </source>
</evidence>
<evidence type="ECO:0000256" key="1">
    <source>
        <dbReference type="ARBA" id="ARBA00004123"/>
    </source>
</evidence>
<sequence length="187" mass="22138">MDSISDSVSEGLSSPELLHRSGESYQTSSKLKFSIQNILRPDFGKQHETVLKPCASTTPDNMNTVFPAWIYCTRYSDRPSSGPRSRRTKRKETNLNDDEKRPRTAFTAEQLERLKQQFMDNRYLTEKRRQELAHELGLNESQIKIWFQDQNDILYKDYFVKQIKEEGCGRRRKRNYMGKSYRYHTLP</sequence>
<dbReference type="GO" id="GO:0005634">
    <property type="term" value="C:nucleus"/>
    <property type="evidence" value="ECO:0007669"/>
    <property type="project" value="UniProtKB-SubCell"/>
</dbReference>
<evidence type="ECO:0000313" key="8">
    <source>
        <dbReference type="WBParaSite" id="EEL_0000392901-mRNA-1"/>
    </source>
</evidence>
<protein>
    <submittedName>
        <fullName evidence="8">Homeobox domain-containing protein</fullName>
    </submittedName>
</protein>
<dbReference type="CDD" id="cd00086">
    <property type="entry name" value="homeodomain"/>
    <property type="match status" value="1"/>
</dbReference>
<keyword evidence="3 4" id="KW-0371">Homeobox</keyword>
<dbReference type="PANTHER" id="PTHR24341">
    <property type="entry name" value="HOMEOBOX PROTEIN ENGRAILED"/>
    <property type="match status" value="1"/>
</dbReference>
<evidence type="ECO:0000259" key="6">
    <source>
        <dbReference type="PROSITE" id="PS50071"/>
    </source>
</evidence>
<dbReference type="AlphaFoldDB" id="A0A0R3RQH0"/>
<dbReference type="PANTHER" id="PTHR24341:SF6">
    <property type="entry name" value="HOMEOBOX PROTEIN INVECTED"/>
    <property type="match status" value="1"/>
</dbReference>
<feature type="region of interest" description="Disordered" evidence="5">
    <location>
        <begin position="1"/>
        <end position="23"/>
    </location>
</feature>
<dbReference type="WBParaSite" id="EEL_0000392901-mRNA-1">
    <property type="protein sequence ID" value="EEL_0000392901-mRNA-1"/>
    <property type="gene ID" value="EEL_0000392901"/>
</dbReference>
<comment type="subcellular location">
    <subcellularLocation>
        <location evidence="1 3 4">Nucleus</location>
    </subcellularLocation>
</comment>
<evidence type="ECO:0000313" key="7">
    <source>
        <dbReference type="Proteomes" id="UP000050640"/>
    </source>
</evidence>
<dbReference type="Pfam" id="PF00046">
    <property type="entry name" value="Homeodomain"/>
    <property type="match status" value="1"/>
</dbReference>
<dbReference type="GO" id="GO:0000981">
    <property type="term" value="F:DNA-binding transcription factor activity, RNA polymerase II-specific"/>
    <property type="evidence" value="ECO:0007669"/>
    <property type="project" value="TreeGrafter"/>
</dbReference>
<keyword evidence="2 3" id="KW-0539">Nucleus</keyword>
<dbReference type="SMART" id="SM00389">
    <property type="entry name" value="HOX"/>
    <property type="match status" value="1"/>
</dbReference>
<feature type="DNA-binding region" description="Homeobox" evidence="3">
    <location>
        <begin position="99"/>
        <end position="158"/>
    </location>
</feature>
<accession>A0A0R3RQH0</accession>
<feature type="region of interest" description="Disordered" evidence="5">
    <location>
        <begin position="77"/>
        <end position="100"/>
    </location>
</feature>
<feature type="domain" description="Homeobox" evidence="6">
    <location>
        <begin position="97"/>
        <end position="157"/>
    </location>
</feature>
<name>A0A0R3RQH0_9BILA</name>
<dbReference type="GO" id="GO:0030182">
    <property type="term" value="P:neuron differentiation"/>
    <property type="evidence" value="ECO:0007669"/>
    <property type="project" value="TreeGrafter"/>
</dbReference>
<evidence type="ECO:0000256" key="2">
    <source>
        <dbReference type="ARBA" id="ARBA00023242"/>
    </source>
</evidence>
<dbReference type="InterPro" id="IPR050720">
    <property type="entry name" value="Engrailed_Homeobox_TFs"/>
</dbReference>
<dbReference type="SUPFAM" id="SSF46689">
    <property type="entry name" value="Homeodomain-like"/>
    <property type="match status" value="1"/>
</dbReference>
<dbReference type="GO" id="GO:0000978">
    <property type="term" value="F:RNA polymerase II cis-regulatory region sequence-specific DNA binding"/>
    <property type="evidence" value="ECO:0007669"/>
    <property type="project" value="TreeGrafter"/>
</dbReference>
<organism evidence="7 8">
    <name type="scientific">Elaeophora elaphi</name>
    <dbReference type="NCBI Taxonomy" id="1147741"/>
    <lineage>
        <taxon>Eukaryota</taxon>
        <taxon>Metazoa</taxon>
        <taxon>Ecdysozoa</taxon>
        <taxon>Nematoda</taxon>
        <taxon>Chromadorea</taxon>
        <taxon>Rhabditida</taxon>
        <taxon>Spirurina</taxon>
        <taxon>Spiruromorpha</taxon>
        <taxon>Filarioidea</taxon>
        <taxon>Onchocercidae</taxon>
        <taxon>Elaeophora</taxon>
    </lineage>
</organism>
<proteinExistence type="predicted"/>
<evidence type="ECO:0000256" key="5">
    <source>
        <dbReference type="SAM" id="MobiDB-lite"/>
    </source>
</evidence>